<name>A0A916QHG8_9LACO</name>
<dbReference type="Gene3D" id="3.10.570.10">
    <property type="entry name" value="sex pheromone staph- cam373 precursor domain"/>
    <property type="match status" value="1"/>
</dbReference>
<evidence type="ECO:0000256" key="1">
    <source>
        <dbReference type="SAM" id="SignalP"/>
    </source>
</evidence>
<dbReference type="Proteomes" id="UP000677218">
    <property type="component" value="Unassembled WGS sequence"/>
</dbReference>
<keyword evidence="1" id="KW-0732">Signal</keyword>
<sequence length="383" mass="42233">MIVKKYIKILAIAGAMLTLSACGNLKNSDLSSNSTTTTTKTKRYQTTGTDSNGYTVLLKNGKYLTSEISGLTATDNDNSVDEREFQRGLVEISEKVFSPKNYVFQEGQYLDSTTVGNWLGRYSKSNKTGLNPKNNGKTGTNTRNPVRLEEIEENDFLTGSGQSYKLAGMSLGLAMNSTDYYQKTTNGATYETSISKAEQLSYGKQYANTIVKRLRAKKKLKNIPITIGIFSKTDKNSLVGGTFIAYGTASANSSKITKWTTVSQKWQVLPTVDDESAYNSSDETSFSNFKSAVQNYFPNVSGIIGKLRYEDKKLVQENIQITTQFYGYEQVKSFAQLVQQDAKKYLSAAPAVEITIATANDTEAVVYKNSSSSTYHVHIYGGE</sequence>
<evidence type="ECO:0000313" key="2">
    <source>
        <dbReference type="EMBL" id="GFZ26333.1"/>
    </source>
</evidence>
<protein>
    <recommendedName>
        <fullName evidence="4">CamS family sex pheromone protein</fullName>
    </recommendedName>
</protein>
<feature type="signal peptide" evidence="1">
    <location>
        <begin position="1"/>
        <end position="23"/>
    </location>
</feature>
<dbReference type="CDD" id="cd13441">
    <property type="entry name" value="CamS_repeat_1"/>
    <property type="match status" value="1"/>
</dbReference>
<organism evidence="2 3">
    <name type="scientific">Lactobacillus corticis</name>
    <dbReference type="NCBI Taxonomy" id="2201249"/>
    <lineage>
        <taxon>Bacteria</taxon>
        <taxon>Bacillati</taxon>
        <taxon>Bacillota</taxon>
        <taxon>Bacilli</taxon>
        <taxon>Lactobacillales</taxon>
        <taxon>Lactobacillaceae</taxon>
        <taxon>Lactobacillus</taxon>
    </lineage>
</organism>
<dbReference type="PROSITE" id="PS51257">
    <property type="entry name" value="PROKAR_LIPOPROTEIN"/>
    <property type="match status" value="1"/>
</dbReference>
<dbReference type="PIRSF" id="PIRSF012509">
    <property type="entry name" value="CamS"/>
    <property type="match status" value="1"/>
</dbReference>
<proteinExistence type="predicted"/>
<keyword evidence="3" id="KW-1185">Reference proteome</keyword>
<dbReference type="EMBL" id="BMAY01000001">
    <property type="protein sequence ID" value="GFZ26333.1"/>
    <property type="molecule type" value="Genomic_DNA"/>
</dbReference>
<dbReference type="InterPro" id="IPR011426">
    <property type="entry name" value="CamS"/>
</dbReference>
<feature type="chain" id="PRO_5038649465" description="CamS family sex pheromone protein" evidence="1">
    <location>
        <begin position="24"/>
        <end position="383"/>
    </location>
</feature>
<gene>
    <name evidence="2" type="ORF">LCB40_02130</name>
</gene>
<evidence type="ECO:0000313" key="3">
    <source>
        <dbReference type="Proteomes" id="UP000677218"/>
    </source>
</evidence>
<dbReference type="CDD" id="cd13440">
    <property type="entry name" value="CamS_repeat_2"/>
    <property type="match status" value="1"/>
</dbReference>
<dbReference type="Pfam" id="PF07537">
    <property type="entry name" value="CamS"/>
    <property type="match status" value="1"/>
</dbReference>
<evidence type="ECO:0008006" key="4">
    <source>
        <dbReference type="Google" id="ProtNLM"/>
    </source>
</evidence>
<dbReference type="AlphaFoldDB" id="A0A916QHG8"/>
<accession>A0A916QHG8</accession>
<comment type="caution">
    <text evidence="2">The sequence shown here is derived from an EMBL/GenBank/DDBJ whole genome shotgun (WGS) entry which is preliminary data.</text>
</comment>
<reference evidence="2" key="1">
    <citation type="submission" date="2020-08" db="EMBL/GenBank/DDBJ databases">
        <title>Taxonomic study for Lactobacillus species isolated from hardwood bark.</title>
        <authorList>
            <person name="Tohno M."/>
            <person name="Tanizawa Y."/>
        </authorList>
    </citation>
    <scope>NUCLEOTIDE SEQUENCE</scope>
    <source>
        <strain evidence="2">B40</strain>
    </source>
</reference>